<organism evidence="1 2">
    <name type="scientific">Eumeta variegata</name>
    <name type="common">Bagworm moth</name>
    <name type="synonym">Eumeta japonica</name>
    <dbReference type="NCBI Taxonomy" id="151549"/>
    <lineage>
        <taxon>Eukaryota</taxon>
        <taxon>Metazoa</taxon>
        <taxon>Ecdysozoa</taxon>
        <taxon>Arthropoda</taxon>
        <taxon>Hexapoda</taxon>
        <taxon>Insecta</taxon>
        <taxon>Pterygota</taxon>
        <taxon>Neoptera</taxon>
        <taxon>Endopterygota</taxon>
        <taxon>Lepidoptera</taxon>
        <taxon>Glossata</taxon>
        <taxon>Ditrysia</taxon>
        <taxon>Tineoidea</taxon>
        <taxon>Psychidae</taxon>
        <taxon>Oiketicinae</taxon>
        <taxon>Eumeta</taxon>
    </lineage>
</organism>
<proteinExistence type="predicted"/>
<name>A0A4C1ZQE7_EUMVA</name>
<keyword evidence="2" id="KW-1185">Reference proteome</keyword>
<dbReference type="AlphaFoldDB" id="A0A4C1ZQE7"/>
<protein>
    <submittedName>
        <fullName evidence="1">Uncharacterized protein</fullName>
    </submittedName>
</protein>
<reference evidence="1 2" key="1">
    <citation type="journal article" date="2019" name="Commun. Biol.">
        <title>The bagworm genome reveals a unique fibroin gene that provides high tensile strength.</title>
        <authorList>
            <person name="Kono N."/>
            <person name="Nakamura H."/>
            <person name="Ohtoshi R."/>
            <person name="Tomita M."/>
            <person name="Numata K."/>
            <person name="Arakawa K."/>
        </authorList>
    </citation>
    <scope>NUCLEOTIDE SEQUENCE [LARGE SCALE GENOMIC DNA]</scope>
</reference>
<dbReference type="EMBL" id="BGZK01002009">
    <property type="protein sequence ID" value="GBP89572.1"/>
    <property type="molecule type" value="Genomic_DNA"/>
</dbReference>
<gene>
    <name evidence="1" type="ORF">EVAR_100016_1</name>
</gene>
<dbReference type="Proteomes" id="UP000299102">
    <property type="component" value="Unassembled WGS sequence"/>
</dbReference>
<sequence>MYSYGQRSQAFEGLSCIFDQPSSPHWGGLYEAPVRSAKTHLRRVIREEKLTFKQLSAFFVKLRYPILFEILLGHSISCFTDLIHSSFNNDLGIQFVNDDKEAYKYLAAARRTVIYEADRRGPVLDIFLARTNRLETAEGIFQSCSRFQLRIDAELDPPLNIAAVGNRSASNNSKDFALS</sequence>
<comment type="caution">
    <text evidence="1">The sequence shown here is derived from an EMBL/GenBank/DDBJ whole genome shotgun (WGS) entry which is preliminary data.</text>
</comment>
<evidence type="ECO:0000313" key="2">
    <source>
        <dbReference type="Proteomes" id="UP000299102"/>
    </source>
</evidence>
<accession>A0A4C1ZQE7</accession>
<evidence type="ECO:0000313" key="1">
    <source>
        <dbReference type="EMBL" id="GBP89572.1"/>
    </source>
</evidence>